<accession>A0A3S9B581</accession>
<proteinExistence type="predicted"/>
<reference evidence="1 2" key="1">
    <citation type="submission" date="2018-09" db="EMBL/GenBank/DDBJ databases">
        <title>Marinorhizobium profundi gen. nov., sp. nov., isolated from a deep-sea sediment sample from the New Britain Trench and proposal of Marinorhizobiaceae fam. nov. in the order Rhizobiales of the class Alphaproteobacteria.</title>
        <authorList>
            <person name="Cao J."/>
        </authorList>
    </citation>
    <scope>NUCLEOTIDE SEQUENCE [LARGE SCALE GENOMIC DNA]</scope>
    <source>
        <strain evidence="1 2">WS11</strain>
    </source>
</reference>
<protein>
    <submittedName>
        <fullName evidence="1">Uncharacterized protein</fullName>
    </submittedName>
</protein>
<keyword evidence="2" id="KW-1185">Reference proteome</keyword>
<name>A0A3S9B581_9HYPH</name>
<organism evidence="1 2">
    <name type="scientific">Georhizobium profundi</name>
    <dbReference type="NCBI Taxonomy" id="2341112"/>
    <lineage>
        <taxon>Bacteria</taxon>
        <taxon>Pseudomonadati</taxon>
        <taxon>Pseudomonadota</taxon>
        <taxon>Alphaproteobacteria</taxon>
        <taxon>Hyphomicrobiales</taxon>
        <taxon>Rhizobiaceae</taxon>
        <taxon>Georhizobium</taxon>
    </lineage>
</organism>
<dbReference type="Proteomes" id="UP000268192">
    <property type="component" value="Chromosome"/>
</dbReference>
<dbReference type="KEGG" id="abaw:D5400_12690"/>
<gene>
    <name evidence="1" type="ORF">D5400_12690</name>
</gene>
<sequence>MIYSADHPDGMGVDWTAIPRVGESIVLPLNDVEKTYEVEVVRWLLDNTGTQIGLELHMGIGFGSDSRG</sequence>
<evidence type="ECO:0000313" key="1">
    <source>
        <dbReference type="EMBL" id="AZN72021.1"/>
    </source>
</evidence>
<dbReference type="AlphaFoldDB" id="A0A3S9B581"/>
<dbReference type="EMBL" id="CP032509">
    <property type="protein sequence ID" value="AZN72021.1"/>
    <property type="molecule type" value="Genomic_DNA"/>
</dbReference>
<evidence type="ECO:0000313" key="2">
    <source>
        <dbReference type="Proteomes" id="UP000268192"/>
    </source>
</evidence>